<reference evidence="7 8" key="1">
    <citation type="submission" date="2013-12" db="EMBL/GenBank/DDBJ databases">
        <title>Comparative genomics of Petrotoga isolates.</title>
        <authorList>
            <person name="Nesbo C.L."/>
            <person name="Charchuk R."/>
            <person name="Chow K."/>
        </authorList>
    </citation>
    <scope>NUCLEOTIDE SEQUENCE [LARGE SCALE GENOMIC DNA]</scope>
    <source>
        <strain evidence="7 8">DSM 14811</strain>
    </source>
</reference>
<dbReference type="PIRSF" id="PIRSF005054">
    <property type="entry name" value="PF1131"/>
    <property type="match status" value="1"/>
</dbReference>
<dbReference type="CDD" id="cd21140">
    <property type="entry name" value="Cas6_I-like"/>
    <property type="match status" value="1"/>
</dbReference>
<evidence type="ECO:0000313" key="8">
    <source>
        <dbReference type="Proteomes" id="UP000236604"/>
    </source>
</evidence>
<organism evidence="7 8">
    <name type="scientific">Petrotoga mexicana DSM 14811</name>
    <dbReference type="NCBI Taxonomy" id="1122954"/>
    <lineage>
        <taxon>Bacteria</taxon>
        <taxon>Thermotogati</taxon>
        <taxon>Thermotogota</taxon>
        <taxon>Thermotogae</taxon>
        <taxon>Petrotogales</taxon>
        <taxon>Petrotogaceae</taxon>
        <taxon>Petrotoga</taxon>
    </lineage>
</organism>
<sequence length="261" mass="30299">MVIKLVFGALEGDKIDLPVHYNRPLQGLFYYLMSNAVPKYHDLGTRSEDKKLKLFTFSRIYPYNSFKVEKRRMIFKGLFNIYFASPINKLVEAILNSLNEQKVVRIEKNYFTLMKYEVIHNEVNEEMLVKTLSPITAYSTIVLPNGNRYTHYFSPYSSDFKKLIEENLRRKALALEIGIKNNNFYIEPYGITEKNEKLLFYKDIIIKGWTGYFILKGDTQLLKLALNSGLGAKNAQGFGMILPVEKDSIKERSFLELAEEG</sequence>
<gene>
    <name evidence="7" type="ORF">X927_10365</name>
</gene>
<name>A0A2K1P517_9BACT</name>
<dbReference type="Pfam" id="PF21350">
    <property type="entry name" value="Cas6_I-A"/>
    <property type="match status" value="1"/>
</dbReference>
<dbReference type="InterPro" id="IPR049435">
    <property type="entry name" value="Cas_Cas6_C"/>
</dbReference>
<dbReference type="RefSeq" id="WP_103077933.1">
    <property type="nucleotide sequence ID" value="NZ_AZRN01000036.1"/>
</dbReference>
<dbReference type="GO" id="GO:0051607">
    <property type="term" value="P:defense response to virus"/>
    <property type="evidence" value="ECO:0007669"/>
    <property type="project" value="UniProtKB-KW"/>
</dbReference>
<dbReference type="Pfam" id="PF01881">
    <property type="entry name" value="Cas_Cas6_C"/>
    <property type="match status" value="1"/>
</dbReference>
<protein>
    <recommendedName>
        <fullName evidence="4">CRISPR-associated endoribonuclease</fullName>
    </recommendedName>
</protein>
<dbReference type="Gene3D" id="3.30.70.1900">
    <property type="match status" value="1"/>
</dbReference>
<dbReference type="InterPro" id="IPR045747">
    <property type="entry name" value="CRISPR-assoc_prot_Cas6_N_sf"/>
</dbReference>
<evidence type="ECO:0000256" key="3">
    <source>
        <dbReference type="ARBA" id="ARBA00023118"/>
    </source>
</evidence>
<keyword evidence="3" id="KW-0051">Antiviral defense</keyword>
<evidence type="ECO:0000256" key="4">
    <source>
        <dbReference type="PIRNR" id="PIRNR005054"/>
    </source>
</evidence>
<evidence type="ECO:0000259" key="6">
    <source>
        <dbReference type="Pfam" id="PF01881"/>
    </source>
</evidence>
<comment type="similarity">
    <text evidence="1 4">Belongs to the CRISPR-associated protein Cas6/Cse3/CasE family.</text>
</comment>
<keyword evidence="2" id="KW-0694">RNA-binding</keyword>
<dbReference type="PANTHER" id="PTHR36984:SF1">
    <property type="entry name" value="CRISPR-ASSOCIATED ENDORIBONUCLEASE CAS6 1"/>
    <property type="match status" value="1"/>
</dbReference>
<evidence type="ECO:0000256" key="1">
    <source>
        <dbReference type="ARBA" id="ARBA00005937"/>
    </source>
</evidence>
<dbReference type="GO" id="GO:0003723">
    <property type="term" value="F:RNA binding"/>
    <property type="evidence" value="ECO:0007669"/>
    <property type="project" value="UniProtKB-KW"/>
</dbReference>
<dbReference type="Gene3D" id="3.30.70.1890">
    <property type="match status" value="1"/>
</dbReference>
<dbReference type="Proteomes" id="UP000236604">
    <property type="component" value="Unassembled WGS sequence"/>
</dbReference>
<comment type="function">
    <text evidence="4">CRISPR (clustered regularly interspaced short palindromic repeat), is an adaptive immune system that provides protection against mobile genetic elements (viruses, transposable elements and conjugative plasmids). CRISPR clusters contain sequences complementary to antecedent mobile elements and target invading nucleic acids. CRISPR clusters are transcribed and processed into CRISPR RNA (crRNA).</text>
</comment>
<comment type="caution">
    <text evidence="7">The sequence shown here is derived from an EMBL/GenBank/DDBJ whole genome shotgun (WGS) entry which is preliminary data.</text>
</comment>
<feature type="site" description="Transition state stabilizer" evidence="5">
    <location>
        <position position="53"/>
    </location>
</feature>
<dbReference type="InterPro" id="IPR010156">
    <property type="entry name" value="CRISPR-assoc_prot_Cas6"/>
</dbReference>
<proteinExistence type="inferred from homology"/>
<evidence type="ECO:0000256" key="5">
    <source>
        <dbReference type="PIRSR" id="PIRSR005054-1"/>
    </source>
</evidence>
<evidence type="ECO:0000256" key="2">
    <source>
        <dbReference type="ARBA" id="ARBA00022884"/>
    </source>
</evidence>
<dbReference type="GO" id="GO:0016788">
    <property type="term" value="F:hydrolase activity, acting on ester bonds"/>
    <property type="evidence" value="ECO:0007669"/>
    <property type="project" value="InterPro"/>
</dbReference>
<feature type="domain" description="CRISPR associated protein Cas6 C-terminal" evidence="6">
    <location>
        <begin position="124"/>
        <end position="241"/>
    </location>
</feature>
<evidence type="ECO:0000313" key="7">
    <source>
        <dbReference type="EMBL" id="PNR97885.1"/>
    </source>
</evidence>
<dbReference type="PANTHER" id="PTHR36984">
    <property type="entry name" value="CRISPR-ASSOCIATED ENDORIBONUCLEASE CAS6 1"/>
    <property type="match status" value="1"/>
</dbReference>
<dbReference type="AlphaFoldDB" id="A0A2K1P517"/>
<keyword evidence="8" id="KW-1185">Reference proteome</keyword>
<dbReference type="NCBIfam" id="TIGR01877">
    <property type="entry name" value="cas_cas6"/>
    <property type="match status" value="1"/>
</dbReference>
<dbReference type="EMBL" id="AZRN01000036">
    <property type="protein sequence ID" value="PNR97885.1"/>
    <property type="molecule type" value="Genomic_DNA"/>
</dbReference>
<accession>A0A2K1P517</accession>